<comment type="cofactor">
    <cofactor evidence="1 10 11">
        <name>pyridoxal 5'-phosphate</name>
        <dbReference type="ChEBI" id="CHEBI:597326"/>
    </cofactor>
</comment>
<evidence type="ECO:0000256" key="2">
    <source>
        <dbReference type="ARBA" id="ARBA00006490"/>
    </source>
</evidence>
<dbReference type="InterPro" id="IPR010240">
    <property type="entry name" value="Cys_deSase_IscS"/>
</dbReference>
<feature type="binding site" evidence="10">
    <location>
        <position position="239"/>
    </location>
    <ligand>
        <name>pyridoxal 5'-phosphate</name>
        <dbReference type="ChEBI" id="CHEBI:597326"/>
    </ligand>
</feature>
<dbReference type="HAMAP" id="MF_00331">
    <property type="entry name" value="Cys_desulf_IscS"/>
    <property type="match status" value="1"/>
</dbReference>
<evidence type="ECO:0000256" key="11">
    <source>
        <dbReference type="RuleBase" id="RU004504"/>
    </source>
</evidence>
<feature type="modified residue" description="N6-(pyridoxal phosphate)lysine" evidence="10">
    <location>
        <position position="204"/>
    </location>
</feature>
<dbReference type="InterPro" id="IPR015422">
    <property type="entry name" value="PyrdxlP-dep_Trfase_small"/>
</dbReference>
<comment type="function">
    <text evidence="10">Master enzyme that delivers sulfur to a number of partners involved in Fe-S cluster assembly, tRNA modification or cofactor biosynthesis. Catalyzes the removal of elemental sulfur atoms from cysteine to produce alanine. Functions as a sulfur delivery protein for Fe-S cluster synthesis onto IscU, an Fe-S scaffold assembly protein, as well as other S acceptor proteins.</text>
</comment>
<dbReference type="RefSeq" id="WP_045175187.1">
    <property type="nucleotide sequence ID" value="NZ_CP139957.1"/>
</dbReference>
<keyword evidence="4 10" id="KW-0808">Transferase</keyword>
<keyword evidence="14" id="KW-1185">Reference proteome</keyword>
<comment type="catalytic activity">
    <reaction evidence="9 10">
        <text>(sulfur carrier)-H + L-cysteine = (sulfur carrier)-SH + L-alanine</text>
        <dbReference type="Rhea" id="RHEA:43892"/>
        <dbReference type="Rhea" id="RHEA-COMP:14737"/>
        <dbReference type="Rhea" id="RHEA-COMP:14739"/>
        <dbReference type="ChEBI" id="CHEBI:29917"/>
        <dbReference type="ChEBI" id="CHEBI:35235"/>
        <dbReference type="ChEBI" id="CHEBI:57972"/>
        <dbReference type="ChEBI" id="CHEBI:64428"/>
        <dbReference type="EC" id="2.8.1.7"/>
    </reaction>
</comment>
<feature type="binding site" evidence="10">
    <location>
        <position position="153"/>
    </location>
    <ligand>
        <name>pyridoxal 5'-phosphate</name>
        <dbReference type="ChEBI" id="CHEBI:597326"/>
    </ligand>
</feature>
<dbReference type="PANTHER" id="PTHR11601:SF34">
    <property type="entry name" value="CYSTEINE DESULFURASE"/>
    <property type="match status" value="1"/>
</dbReference>
<dbReference type="Gene3D" id="1.10.260.50">
    <property type="match status" value="1"/>
</dbReference>
<comment type="subunit">
    <text evidence="10">Homodimer. Forms a heterotetramer with IscU, interacts with other sulfur acceptors.</text>
</comment>
<feature type="binding site" evidence="10">
    <location>
        <begin position="73"/>
        <end position="74"/>
    </location>
    <ligand>
        <name>pyridoxal 5'-phosphate</name>
        <dbReference type="ChEBI" id="CHEBI:597326"/>
    </ligand>
</feature>
<dbReference type="Gene3D" id="3.90.1150.10">
    <property type="entry name" value="Aspartate Aminotransferase, domain 1"/>
    <property type="match status" value="1"/>
</dbReference>
<evidence type="ECO:0000256" key="1">
    <source>
        <dbReference type="ARBA" id="ARBA00001933"/>
    </source>
</evidence>
<evidence type="ECO:0000256" key="9">
    <source>
        <dbReference type="ARBA" id="ARBA00050776"/>
    </source>
</evidence>
<dbReference type="EC" id="2.8.1.7" evidence="10"/>
<dbReference type="InterPro" id="IPR016454">
    <property type="entry name" value="Cysteine_dSase"/>
</dbReference>
<dbReference type="PIRSF" id="PIRSF005572">
    <property type="entry name" value="NifS"/>
    <property type="match status" value="1"/>
</dbReference>
<dbReference type="GO" id="GO:0031071">
    <property type="term" value="F:cysteine desulfurase activity"/>
    <property type="evidence" value="ECO:0007669"/>
    <property type="project" value="UniProtKB-EC"/>
</dbReference>
<keyword evidence="8 10" id="KW-0411">Iron-sulfur</keyword>
<organism evidence="13 14">
    <name type="scientific">Anaerocellum danielii</name>
    <dbReference type="NCBI Taxonomy" id="1387557"/>
    <lineage>
        <taxon>Bacteria</taxon>
        <taxon>Bacillati</taxon>
        <taxon>Bacillota</taxon>
        <taxon>Bacillota incertae sedis</taxon>
        <taxon>Caldicellulosiruptorales</taxon>
        <taxon>Caldicellulosiruptoraceae</taxon>
        <taxon>Anaerocellum</taxon>
    </lineage>
</organism>
<dbReference type="Pfam" id="PF00266">
    <property type="entry name" value="Aminotran_5"/>
    <property type="match status" value="1"/>
</dbReference>
<keyword evidence="3 10" id="KW-0963">Cytoplasm</keyword>
<evidence type="ECO:0000256" key="5">
    <source>
        <dbReference type="ARBA" id="ARBA00022723"/>
    </source>
</evidence>
<gene>
    <name evidence="13" type="primary">nifS</name>
    <name evidence="10" type="synonym">iscS</name>
    <name evidence="13" type="ORF">SOJ16_001697</name>
</gene>
<dbReference type="PANTHER" id="PTHR11601">
    <property type="entry name" value="CYSTEINE DESULFURYLASE FAMILY MEMBER"/>
    <property type="match status" value="1"/>
</dbReference>
<dbReference type="InterPro" id="IPR017772">
    <property type="entry name" value="Cys_deSase_NifS_bac/arc"/>
</dbReference>
<feature type="domain" description="Aminotransferase class V" evidence="12">
    <location>
        <begin position="6"/>
        <end position="368"/>
    </location>
</feature>
<evidence type="ECO:0000256" key="6">
    <source>
        <dbReference type="ARBA" id="ARBA00022898"/>
    </source>
</evidence>
<feature type="binding site" evidence="10">
    <location>
        <position position="181"/>
    </location>
    <ligand>
        <name>pyridoxal 5'-phosphate</name>
        <dbReference type="ChEBI" id="CHEBI:597326"/>
    </ligand>
</feature>
<keyword evidence="6 10" id="KW-0663">Pyridoxal phosphate</keyword>
<comment type="similarity">
    <text evidence="2 10">Belongs to the class-V pyridoxal-phosphate-dependent aminotransferase family. NifS/IscS subfamily.</text>
</comment>
<comment type="subcellular location">
    <subcellularLocation>
        <location evidence="10">Cytoplasm</location>
    </subcellularLocation>
</comment>
<evidence type="ECO:0000313" key="13">
    <source>
        <dbReference type="EMBL" id="WPX07860.1"/>
    </source>
</evidence>
<evidence type="ECO:0000256" key="10">
    <source>
        <dbReference type="HAMAP-Rule" id="MF_00331"/>
    </source>
</evidence>
<protein>
    <recommendedName>
        <fullName evidence="10">Cysteine desulfurase IscS</fullName>
        <ecNumber evidence="10">2.8.1.7</ecNumber>
    </recommendedName>
</protein>
<evidence type="ECO:0000256" key="4">
    <source>
        <dbReference type="ARBA" id="ARBA00022679"/>
    </source>
</evidence>
<evidence type="ECO:0000259" key="12">
    <source>
        <dbReference type="Pfam" id="PF00266"/>
    </source>
</evidence>
<keyword evidence="10" id="KW-0001">2Fe-2S</keyword>
<name>A0ABZ0U110_9FIRM</name>
<dbReference type="EMBL" id="CP139957">
    <property type="protein sequence ID" value="WPX07860.1"/>
    <property type="molecule type" value="Genomic_DNA"/>
</dbReference>
<feature type="binding site" evidence="10">
    <location>
        <begin position="201"/>
        <end position="203"/>
    </location>
    <ligand>
        <name>pyridoxal 5'-phosphate</name>
        <dbReference type="ChEBI" id="CHEBI:597326"/>
    </ligand>
</feature>
<accession>A0ABZ0U110</accession>
<dbReference type="NCBIfam" id="NF002806">
    <property type="entry name" value="PRK02948.1"/>
    <property type="match status" value="1"/>
</dbReference>
<dbReference type="InterPro" id="IPR015421">
    <property type="entry name" value="PyrdxlP-dep_Trfase_major"/>
</dbReference>
<dbReference type="Gene3D" id="3.40.640.10">
    <property type="entry name" value="Type I PLP-dependent aspartate aminotransferase-like (Major domain)"/>
    <property type="match status" value="1"/>
</dbReference>
<dbReference type="InterPro" id="IPR000192">
    <property type="entry name" value="Aminotrans_V_dom"/>
</dbReference>
<reference evidence="13 14" key="1">
    <citation type="submission" date="2023-12" db="EMBL/GenBank/DDBJ databases">
        <authorList>
            <person name="Manesh M.J.H."/>
            <person name="Bing R.G."/>
            <person name="Willard D.J."/>
            <person name="Kelly R.M."/>
        </authorList>
    </citation>
    <scope>NUCLEOTIDE SEQUENCE [LARGE SCALE GENOMIC DNA]</scope>
    <source>
        <strain evidence="13 14">DSM 8977</strain>
    </source>
</reference>
<keyword evidence="5 10" id="KW-0479">Metal-binding</keyword>
<feature type="active site" description="Cysteine persulfide intermediate" evidence="10">
    <location>
        <position position="327"/>
    </location>
</feature>
<comment type="pathway">
    <text evidence="10">Cofactor biosynthesis; iron-sulfur cluster biosynthesis.</text>
</comment>
<feature type="binding site" description="via persulfide group" evidence="10">
    <location>
        <position position="327"/>
    </location>
    <ligand>
        <name>[2Fe-2S] cluster</name>
        <dbReference type="ChEBI" id="CHEBI:190135"/>
        <note>ligand shared with IscU</note>
    </ligand>
</feature>
<evidence type="ECO:0000313" key="14">
    <source>
        <dbReference type="Proteomes" id="UP001322744"/>
    </source>
</evidence>
<dbReference type="InterPro" id="IPR015424">
    <property type="entry name" value="PyrdxlP-dep_Trfase"/>
</dbReference>
<keyword evidence="7 10" id="KW-0408">Iron</keyword>
<evidence type="ECO:0000256" key="8">
    <source>
        <dbReference type="ARBA" id="ARBA00023014"/>
    </source>
</evidence>
<proteinExistence type="inferred from homology"/>
<dbReference type="Proteomes" id="UP001322744">
    <property type="component" value="Chromosome"/>
</dbReference>
<dbReference type="InterPro" id="IPR020578">
    <property type="entry name" value="Aminotrans_V_PyrdxlP_BS"/>
</dbReference>
<dbReference type="PROSITE" id="PS00595">
    <property type="entry name" value="AA_TRANSFER_CLASS_5"/>
    <property type="match status" value="1"/>
</dbReference>
<evidence type="ECO:0000256" key="3">
    <source>
        <dbReference type="ARBA" id="ARBA00022490"/>
    </source>
</evidence>
<dbReference type="NCBIfam" id="TIGR03402">
    <property type="entry name" value="FeS_nifS"/>
    <property type="match status" value="1"/>
</dbReference>
<evidence type="ECO:0000256" key="7">
    <source>
        <dbReference type="ARBA" id="ARBA00023004"/>
    </source>
</evidence>
<sequence>MEGKIIYFDHAATTPLKKEVLDEMMPYLTEQYGNPSTIYKLGREAKKAIELARERVAKALNADIQEIYFTSGGTESDNWALKGVAFANKDKGNHIITTTIEHHAVLHPLKYLEGLGFEVTYVPVEPNGIVDPQKIKEAIRNDTILISVMLANNEIGTIQPVKEIAKIAKEKGIIVHTDAVQAVGQIPVDVKDLGVDLLSLSAHKFYGPKGVGALYIKKGTKIHPFSHGGAQERNRRAGTENVAGIVGLGKAIELATANLTEYASRLQKLRDKLIDGVLSKIDYVRLNGDRYNRLPNNANFSFEFIEGESLLLMLDMKGIAASSGSACTSGSLDPSHVLLAIGLEHEVAHGSLRITLGEDNTEEDIDYLLEVLPEIVSRLREMSPLYEKVKKGGN</sequence>
<dbReference type="SUPFAM" id="SSF53383">
    <property type="entry name" value="PLP-dependent transferases"/>
    <property type="match status" value="1"/>
</dbReference>